<reference evidence="3 4" key="1">
    <citation type="journal article" date="2022" name="bioRxiv">
        <title>Genomics of Preaxostyla Flagellates Illuminates Evolutionary Transitions and the Path Towards Mitochondrial Loss.</title>
        <authorList>
            <person name="Novak L.V.F."/>
            <person name="Treitli S.C."/>
            <person name="Pyrih J."/>
            <person name="Halakuc P."/>
            <person name="Pipaliya S.V."/>
            <person name="Vacek V."/>
            <person name="Brzon O."/>
            <person name="Soukal P."/>
            <person name="Eme L."/>
            <person name="Dacks J.B."/>
            <person name="Karnkowska A."/>
            <person name="Elias M."/>
            <person name="Hampl V."/>
        </authorList>
    </citation>
    <scope>NUCLEOTIDE SEQUENCE [LARGE SCALE GENOMIC DNA]</scope>
    <source>
        <strain evidence="3">NAU3</strain>
        <tissue evidence="3">Gut</tissue>
    </source>
</reference>
<dbReference type="PROSITE" id="PS50011">
    <property type="entry name" value="PROTEIN_KINASE_DOM"/>
    <property type="match status" value="1"/>
</dbReference>
<evidence type="ECO:0000313" key="4">
    <source>
        <dbReference type="Proteomes" id="UP001281761"/>
    </source>
</evidence>
<comment type="caution">
    <text evidence="3">The sequence shown here is derived from an EMBL/GenBank/DDBJ whole genome shotgun (WGS) entry which is preliminary data.</text>
</comment>
<dbReference type="Gene3D" id="1.10.510.10">
    <property type="entry name" value="Transferase(Phosphotransferase) domain 1"/>
    <property type="match status" value="1"/>
</dbReference>
<keyword evidence="1" id="KW-0175">Coiled coil</keyword>
<dbReference type="Proteomes" id="UP001281761">
    <property type="component" value="Unassembled WGS sequence"/>
</dbReference>
<dbReference type="PANTHER" id="PTHR24362">
    <property type="entry name" value="SERINE/THREONINE-PROTEIN KINASE NEK"/>
    <property type="match status" value="1"/>
</dbReference>
<dbReference type="SUPFAM" id="SSF56112">
    <property type="entry name" value="Protein kinase-like (PK-like)"/>
    <property type="match status" value="1"/>
</dbReference>
<sequence>MHNHPKERTAHGDVKLENILLFEDGHAKLCDLGAAESEDVSSTRGVMSMQYVSPERIDDAQGRASGSSDVWALGIVLHFLLFGKSPFRSEHAAGLIREIGSFKGSQIGTSCGKNELDLLKRMLDHDCVTRLTSKQLVESSILHCLINTTQAGWKLIEMKSRETEAKLAKLENQLSDEQKDRPKRISDLELKLRTSEAQVAELQTQLERMRMIMPTTWIGTESLQTLDRTAHRLTPTTLTQVIILNILSWRTAFTFRIDEGEWELKIRASENTFKNVVLGFLRHPLPEIATRHTCGYWKNGIGGDFGLRYGDMYQSNGEFKPAGTNKKCVRVGQTAAIRVNMRTREARLFVDDEEQPGIFTAIPSPLCLGITTQDQNTPIEVLWLKRLRS</sequence>
<dbReference type="SMART" id="SM00220">
    <property type="entry name" value="S_TKc"/>
    <property type="match status" value="1"/>
</dbReference>
<accession>A0ABQ9X9E8</accession>
<evidence type="ECO:0000259" key="2">
    <source>
        <dbReference type="PROSITE" id="PS50011"/>
    </source>
</evidence>
<name>A0ABQ9X9E8_9EUKA</name>
<evidence type="ECO:0000256" key="1">
    <source>
        <dbReference type="SAM" id="Coils"/>
    </source>
</evidence>
<dbReference type="InterPro" id="IPR000719">
    <property type="entry name" value="Prot_kinase_dom"/>
</dbReference>
<organism evidence="3 4">
    <name type="scientific">Blattamonas nauphoetae</name>
    <dbReference type="NCBI Taxonomy" id="2049346"/>
    <lineage>
        <taxon>Eukaryota</taxon>
        <taxon>Metamonada</taxon>
        <taxon>Preaxostyla</taxon>
        <taxon>Oxymonadida</taxon>
        <taxon>Blattamonas</taxon>
    </lineage>
</organism>
<evidence type="ECO:0000313" key="3">
    <source>
        <dbReference type="EMBL" id="KAK2947820.1"/>
    </source>
</evidence>
<feature type="domain" description="Protein kinase" evidence="2">
    <location>
        <begin position="1"/>
        <end position="146"/>
    </location>
</feature>
<dbReference type="InterPro" id="IPR011009">
    <property type="entry name" value="Kinase-like_dom_sf"/>
</dbReference>
<dbReference type="Pfam" id="PF00069">
    <property type="entry name" value="Pkinase"/>
    <property type="match status" value="1"/>
</dbReference>
<dbReference type="EMBL" id="JARBJD010000190">
    <property type="protein sequence ID" value="KAK2947820.1"/>
    <property type="molecule type" value="Genomic_DNA"/>
</dbReference>
<protein>
    <recommendedName>
        <fullName evidence="2">Protein kinase domain-containing protein</fullName>
    </recommendedName>
</protein>
<proteinExistence type="predicted"/>
<gene>
    <name evidence="3" type="ORF">BLNAU_17240</name>
</gene>
<keyword evidence="4" id="KW-1185">Reference proteome</keyword>
<dbReference type="PANTHER" id="PTHR24362:SF309">
    <property type="entry name" value="PROTEIN KINASE DOMAIN-CONTAINING PROTEIN"/>
    <property type="match status" value="1"/>
</dbReference>
<feature type="coiled-coil region" evidence="1">
    <location>
        <begin position="160"/>
        <end position="212"/>
    </location>
</feature>